<organism evidence="2 3">
    <name type="scientific">Pseudomonas japonica</name>
    <dbReference type="NCBI Taxonomy" id="256466"/>
    <lineage>
        <taxon>Bacteria</taxon>
        <taxon>Pseudomonadati</taxon>
        <taxon>Pseudomonadota</taxon>
        <taxon>Gammaproteobacteria</taxon>
        <taxon>Pseudomonadales</taxon>
        <taxon>Pseudomonadaceae</taxon>
        <taxon>Pseudomonas</taxon>
    </lineage>
</organism>
<dbReference type="RefSeq" id="WP_042121715.1">
    <property type="nucleotide sequence ID" value="NZ_FZOL01000021.1"/>
</dbReference>
<sequence>MNFRTISSLLTGLLAIAQFSTSAHAALPEACFKSKHDYELYLKHSNNTQSVSHSDGEFYAGGAPEEDEVPQKKTITINVDHTTSAGKIISNASRSSTPSGEKRFFWGTLSAPSSRSAEYTSNAGTPGTHRNIELTVQDPVCDVKASTQVRIYSQ</sequence>
<keyword evidence="3" id="KW-1185">Reference proteome</keyword>
<keyword evidence="1" id="KW-0732">Signal</keyword>
<dbReference type="AlphaFoldDB" id="A0A239J9M1"/>
<name>A0A239J9M1_9PSED</name>
<feature type="signal peptide" evidence="1">
    <location>
        <begin position="1"/>
        <end position="25"/>
    </location>
</feature>
<feature type="chain" id="PRO_5011313040" description="Adhesin" evidence="1">
    <location>
        <begin position="26"/>
        <end position="154"/>
    </location>
</feature>
<evidence type="ECO:0000256" key="1">
    <source>
        <dbReference type="SAM" id="SignalP"/>
    </source>
</evidence>
<proteinExistence type="predicted"/>
<accession>A0A239J9M1</accession>
<evidence type="ECO:0000313" key="3">
    <source>
        <dbReference type="Proteomes" id="UP000198407"/>
    </source>
</evidence>
<evidence type="ECO:0000313" key="2">
    <source>
        <dbReference type="EMBL" id="SNT02591.1"/>
    </source>
</evidence>
<evidence type="ECO:0008006" key="4">
    <source>
        <dbReference type="Google" id="ProtNLM"/>
    </source>
</evidence>
<dbReference type="Proteomes" id="UP000198407">
    <property type="component" value="Unassembled WGS sequence"/>
</dbReference>
<gene>
    <name evidence="2" type="ORF">SAMN05444352_12184</name>
</gene>
<protein>
    <recommendedName>
        <fullName evidence="4">Adhesin</fullName>
    </recommendedName>
</protein>
<reference evidence="3" key="1">
    <citation type="submission" date="2017-06" db="EMBL/GenBank/DDBJ databases">
        <authorList>
            <person name="Varghese N."/>
            <person name="Submissions S."/>
        </authorList>
    </citation>
    <scope>NUCLEOTIDE SEQUENCE [LARGE SCALE GENOMIC DNA]</scope>
    <source>
        <strain evidence="3">DSM 22348</strain>
    </source>
</reference>
<dbReference type="EMBL" id="FZOL01000021">
    <property type="protein sequence ID" value="SNT02591.1"/>
    <property type="molecule type" value="Genomic_DNA"/>
</dbReference>
<dbReference type="OrthoDB" id="7039833at2"/>